<evidence type="ECO:0000313" key="3">
    <source>
        <dbReference type="EMBL" id="CAH2981046.1"/>
    </source>
</evidence>
<evidence type="ECO:0000313" key="4">
    <source>
        <dbReference type="Proteomes" id="UP001153292"/>
    </source>
</evidence>
<proteinExistence type="predicted"/>
<sequence>MADKAVHFNTGYNLYDIETIAKWLSCNGEAWGMGPTVVFASAAALFLYNELEATVFVPGDQLHVSVLEKTLISTMVLGMLALMVHLWVCSMRFFQYYLDTLIKDSPNMLLEMTTAGLLGAEVMPLSTLTRFLRQQQPQIHITICWFLSLCYADYVRKHYCQRFNMPYLEQWQSELHARAARGVHQTMEKVNSFVGCVHRRLRGYGPPGHRTTDTHTDSAVPKRPSSVAVSGAASVLGQLSDRDVGGSSGYSGSGSATPAKELCVRLVSQSSETTVDAIEKLRALITATRCTCSGSQDSCVAGAVCRDAQEAAQPR</sequence>
<reference evidence="3" key="1">
    <citation type="submission" date="2021-12" db="EMBL/GenBank/DDBJ databases">
        <authorList>
            <person name="King R."/>
        </authorList>
    </citation>
    <scope>NUCLEOTIDE SEQUENCE</scope>
</reference>
<gene>
    <name evidence="3" type="ORF">CHILSU_LOCUS1636</name>
</gene>
<keyword evidence="2" id="KW-0812">Transmembrane</keyword>
<keyword evidence="2" id="KW-1133">Transmembrane helix</keyword>
<evidence type="ECO:0000256" key="2">
    <source>
        <dbReference type="SAM" id="Phobius"/>
    </source>
</evidence>
<protein>
    <submittedName>
        <fullName evidence="3">Uncharacterized protein</fullName>
    </submittedName>
</protein>
<dbReference type="EMBL" id="OU963904">
    <property type="protein sequence ID" value="CAH2981046.1"/>
    <property type="molecule type" value="Genomic_DNA"/>
</dbReference>
<keyword evidence="2" id="KW-0472">Membrane</keyword>
<keyword evidence="4" id="KW-1185">Reference proteome</keyword>
<name>A0ABN8L1D0_CHISP</name>
<dbReference type="Proteomes" id="UP001153292">
    <property type="component" value="Chromosome 11"/>
</dbReference>
<feature type="region of interest" description="Disordered" evidence="1">
    <location>
        <begin position="204"/>
        <end position="224"/>
    </location>
</feature>
<feature type="transmembrane region" description="Helical" evidence="2">
    <location>
        <begin position="69"/>
        <end position="88"/>
    </location>
</feature>
<evidence type="ECO:0000256" key="1">
    <source>
        <dbReference type="SAM" id="MobiDB-lite"/>
    </source>
</evidence>
<organism evidence="3 4">
    <name type="scientific">Chilo suppressalis</name>
    <name type="common">Asiatic rice borer moth</name>
    <dbReference type="NCBI Taxonomy" id="168631"/>
    <lineage>
        <taxon>Eukaryota</taxon>
        <taxon>Metazoa</taxon>
        <taxon>Ecdysozoa</taxon>
        <taxon>Arthropoda</taxon>
        <taxon>Hexapoda</taxon>
        <taxon>Insecta</taxon>
        <taxon>Pterygota</taxon>
        <taxon>Neoptera</taxon>
        <taxon>Endopterygota</taxon>
        <taxon>Lepidoptera</taxon>
        <taxon>Glossata</taxon>
        <taxon>Ditrysia</taxon>
        <taxon>Pyraloidea</taxon>
        <taxon>Crambidae</taxon>
        <taxon>Crambinae</taxon>
        <taxon>Chilo</taxon>
    </lineage>
</organism>
<accession>A0ABN8L1D0</accession>